<dbReference type="Pfam" id="PF19279">
    <property type="entry name" value="YegS_C"/>
    <property type="match status" value="1"/>
</dbReference>
<evidence type="ECO:0000313" key="6">
    <source>
        <dbReference type="EMBL" id="RNI33696.1"/>
    </source>
</evidence>
<gene>
    <name evidence="6" type="ORF">EFY79_18255</name>
</gene>
<dbReference type="InterPro" id="IPR050187">
    <property type="entry name" value="Lipid_Phosphate_FormReg"/>
</dbReference>
<comment type="caution">
    <text evidence="6">The sequence shown here is derived from an EMBL/GenBank/DDBJ whole genome shotgun (WGS) entry which is preliminary data.</text>
</comment>
<accession>A0A3M9N7I4</accession>
<keyword evidence="7" id="KW-1185">Reference proteome</keyword>
<reference evidence="6 7" key="1">
    <citation type="submission" date="2018-11" db="EMBL/GenBank/DDBJ databases">
        <title>Draft genome sequence of Ferruginibacter sp. BO-59.</title>
        <authorList>
            <person name="Im W.T."/>
        </authorList>
    </citation>
    <scope>NUCLEOTIDE SEQUENCE [LARGE SCALE GENOMIC DNA]</scope>
    <source>
        <strain evidence="6 7">BO-59</strain>
    </source>
</reference>
<evidence type="ECO:0000256" key="4">
    <source>
        <dbReference type="ARBA" id="ARBA00022840"/>
    </source>
</evidence>
<dbReference type="Pfam" id="PF00781">
    <property type="entry name" value="DAGK_cat"/>
    <property type="match status" value="1"/>
</dbReference>
<dbReference type="InterPro" id="IPR016064">
    <property type="entry name" value="NAD/diacylglycerol_kinase_sf"/>
</dbReference>
<dbReference type="AlphaFoldDB" id="A0A3M9N7I4"/>
<evidence type="ECO:0000256" key="2">
    <source>
        <dbReference type="ARBA" id="ARBA00022741"/>
    </source>
</evidence>
<evidence type="ECO:0000313" key="7">
    <source>
        <dbReference type="Proteomes" id="UP000267223"/>
    </source>
</evidence>
<evidence type="ECO:0000259" key="5">
    <source>
        <dbReference type="PROSITE" id="PS50146"/>
    </source>
</evidence>
<keyword evidence="4" id="KW-0067">ATP-binding</keyword>
<dbReference type="GO" id="GO:0005886">
    <property type="term" value="C:plasma membrane"/>
    <property type="evidence" value="ECO:0007669"/>
    <property type="project" value="TreeGrafter"/>
</dbReference>
<dbReference type="GO" id="GO:0016301">
    <property type="term" value="F:kinase activity"/>
    <property type="evidence" value="ECO:0007669"/>
    <property type="project" value="UniProtKB-KW"/>
</dbReference>
<name>A0A3M9N7I4_9BACT</name>
<dbReference type="Gene3D" id="2.60.200.40">
    <property type="match status" value="1"/>
</dbReference>
<sequence>MDANSRLNILFIINPGSGGKKKIQWESVIRDHCKQLSLQIEFVMLKGKNDEELVRSRIKEIKPQKVVAVGGDGTISMVASLLMGTSIPLGKLRGGSANGMAAELEIPTDSSAALDIVINGNARPCDLIQFDKNRFCIHLSDLGLNARLVKYFDKSAIRGMWGYVRFLIKILLEGKPVKAHIRVDDMEKNIPAYMIVFANASKYGTGASINPDGAVGDGKFELVVVREISFVEFLKLFLKKTTFDPKKVEIIQTTRAVVTLKQKTHFQVDGEYIGKINKITASIVPGALLVIAPDRAKNGK</sequence>
<dbReference type="GO" id="GO:0005524">
    <property type="term" value="F:ATP binding"/>
    <property type="evidence" value="ECO:0007669"/>
    <property type="project" value="UniProtKB-KW"/>
</dbReference>
<dbReference type="SMART" id="SM00046">
    <property type="entry name" value="DAGKc"/>
    <property type="match status" value="1"/>
</dbReference>
<dbReference type="InterPro" id="IPR001206">
    <property type="entry name" value="Diacylglycerol_kinase_cat_dom"/>
</dbReference>
<organism evidence="6 7">
    <name type="scientific">Hanamia caeni</name>
    <dbReference type="NCBI Taxonomy" id="2294116"/>
    <lineage>
        <taxon>Bacteria</taxon>
        <taxon>Pseudomonadati</taxon>
        <taxon>Bacteroidota</taxon>
        <taxon>Chitinophagia</taxon>
        <taxon>Chitinophagales</taxon>
        <taxon>Chitinophagaceae</taxon>
        <taxon>Hanamia</taxon>
    </lineage>
</organism>
<feature type="domain" description="DAGKc" evidence="5">
    <location>
        <begin position="4"/>
        <end position="133"/>
    </location>
</feature>
<dbReference type="PANTHER" id="PTHR12358">
    <property type="entry name" value="SPHINGOSINE KINASE"/>
    <property type="match status" value="1"/>
</dbReference>
<dbReference type="InterPro" id="IPR017438">
    <property type="entry name" value="ATP-NAD_kinase_N"/>
</dbReference>
<evidence type="ECO:0000256" key="1">
    <source>
        <dbReference type="ARBA" id="ARBA00022679"/>
    </source>
</evidence>
<keyword evidence="3 6" id="KW-0418">Kinase</keyword>
<dbReference type="EMBL" id="RJJR01000017">
    <property type="protein sequence ID" value="RNI33696.1"/>
    <property type="molecule type" value="Genomic_DNA"/>
</dbReference>
<dbReference type="OrthoDB" id="9786026at2"/>
<dbReference type="RefSeq" id="WP_123122182.1">
    <property type="nucleotide sequence ID" value="NZ_RJJR01000017.1"/>
</dbReference>
<dbReference type="Gene3D" id="3.40.50.10330">
    <property type="entry name" value="Probable inorganic polyphosphate/atp-NAD kinase, domain 1"/>
    <property type="match status" value="1"/>
</dbReference>
<keyword evidence="1" id="KW-0808">Transferase</keyword>
<dbReference type="PROSITE" id="PS50146">
    <property type="entry name" value="DAGK"/>
    <property type="match status" value="1"/>
</dbReference>
<protein>
    <submittedName>
        <fullName evidence="6">Diacylglycerol kinase family lipid kinase</fullName>
    </submittedName>
</protein>
<keyword evidence="2" id="KW-0547">Nucleotide-binding</keyword>
<dbReference type="Proteomes" id="UP000267223">
    <property type="component" value="Unassembled WGS sequence"/>
</dbReference>
<evidence type="ECO:0000256" key="3">
    <source>
        <dbReference type="ARBA" id="ARBA00022777"/>
    </source>
</evidence>
<proteinExistence type="predicted"/>
<dbReference type="InterPro" id="IPR045540">
    <property type="entry name" value="YegS/DAGK_C"/>
</dbReference>
<dbReference type="PANTHER" id="PTHR12358:SF106">
    <property type="entry name" value="LIPID KINASE YEGS"/>
    <property type="match status" value="1"/>
</dbReference>
<dbReference type="SUPFAM" id="SSF111331">
    <property type="entry name" value="NAD kinase/diacylglycerol kinase-like"/>
    <property type="match status" value="1"/>
</dbReference>